<protein>
    <recommendedName>
        <fullName evidence="5">Calcipressin</fullName>
    </recommendedName>
</protein>
<dbReference type="Proteomes" id="UP000321570">
    <property type="component" value="Unassembled WGS sequence"/>
</dbReference>
<dbReference type="AlphaFoldDB" id="A0A564Z0B0"/>
<dbReference type="GO" id="GO:0008597">
    <property type="term" value="F:calcium-dependent protein serine/threonine phosphatase regulator activity"/>
    <property type="evidence" value="ECO:0007669"/>
    <property type="project" value="TreeGrafter"/>
</dbReference>
<dbReference type="InterPro" id="IPR035979">
    <property type="entry name" value="RBD_domain_sf"/>
</dbReference>
<organism evidence="3 4">
    <name type="scientific">Hymenolepis diminuta</name>
    <name type="common">Rat tapeworm</name>
    <dbReference type="NCBI Taxonomy" id="6216"/>
    <lineage>
        <taxon>Eukaryota</taxon>
        <taxon>Metazoa</taxon>
        <taxon>Spiralia</taxon>
        <taxon>Lophotrochozoa</taxon>
        <taxon>Platyhelminthes</taxon>
        <taxon>Cestoda</taxon>
        <taxon>Eucestoda</taxon>
        <taxon>Cyclophyllidea</taxon>
        <taxon>Hymenolepididae</taxon>
        <taxon>Hymenolepis</taxon>
    </lineage>
</organism>
<dbReference type="InterPro" id="IPR006931">
    <property type="entry name" value="Calcipressin"/>
</dbReference>
<evidence type="ECO:0000256" key="1">
    <source>
        <dbReference type="ARBA" id="ARBA00008209"/>
    </source>
</evidence>
<dbReference type="SUPFAM" id="SSF54928">
    <property type="entry name" value="RNA-binding domain, RBD"/>
    <property type="match status" value="1"/>
</dbReference>
<evidence type="ECO:0000256" key="2">
    <source>
        <dbReference type="SAM" id="MobiDB-lite"/>
    </source>
</evidence>
<dbReference type="PANTHER" id="PTHR10300:SF14">
    <property type="entry name" value="PROTEIN SARAH"/>
    <property type="match status" value="1"/>
</dbReference>
<sequence length="251" mass="28571">MDDTTNTYKQNPSSSNRLIVTKVPIEVYSNSEAKSIFEQVFRTYDESSSFIYLPSFRRVLVTMSSPESALIARLETQGWRLPEAIVGHSNKTTEETGIRCYFSDDKETRQRRQRRRSHSSQNTTSFEDDHLTDEEGDYSDLRIASDEDDMVDDLDNFEHLAPPKPEKQFLLSPPASPPVGWEPRQEAEPLISYDLLHALAALEPGKEHELHPPEMDKPSIVVTPCEGPLNTKKKKNLTDIKLPHTACPSRN</sequence>
<feature type="region of interest" description="Disordered" evidence="2">
    <location>
        <begin position="97"/>
        <end position="135"/>
    </location>
</feature>
<dbReference type="Gene3D" id="3.30.70.330">
    <property type="match status" value="1"/>
</dbReference>
<dbReference type="InterPro" id="IPR012677">
    <property type="entry name" value="Nucleotide-bd_a/b_plait_sf"/>
</dbReference>
<feature type="compositionally biased region" description="Basic and acidic residues" evidence="2">
    <location>
        <begin position="97"/>
        <end position="110"/>
    </location>
</feature>
<keyword evidence="4" id="KW-1185">Reference proteome</keyword>
<dbReference type="GO" id="GO:0005737">
    <property type="term" value="C:cytoplasm"/>
    <property type="evidence" value="ECO:0007669"/>
    <property type="project" value="TreeGrafter"/>
</dbReference>
<proteinExistence type="inferred from homology"/>
<evidence type="ECO:0008006" key="5">
    <source>
        <dbReference type="Google" id="ProtNLM"/>
    </source>
</evidence>
<evidence type="ECO:0000313" key="4">
    <source>
        <dbReference type="Proteomes" id="UP000321570"/>
    </source>
</evidence>
<evidence type="ECO:0000313" key="3">
    <source>
        <dbReference type="EMBL" id="VUZ52284.1"/>
    </source>
</evidence>
<reference evidence="3 4" key="1">
    <citation type="submission" date="2019-07" db="EMBL/GenBank/DDBJ databases">
        <authorList>
            <person name="Jastrzebski P J."/>
            <person name="Paukszto L."/>
            <person name="Jastrzebski P J."/>
        </authorList>
    </citation>
    <scope>NUCLEOTIDE SEQUENCE [LARGE SCALE GENOMIC DNA]</scope>
    <source>
        <strain evidence="3 4">WMS-il1</strain>
    </source>
</reference>
<dbReference type="PANTHER" id="PTHR10300">
    <property type="entry name" value="CALCIPRESSIN"/>
    <property type="match status" value="1"/>
</dbReference>
<name>A0A564Z0B0_HYMDI</name>
<dbReference type="Pfam" id="PF04847">
    <property type="entry name" value="Calcipressin"/>
    <property type="match status" value="1"/>
</dbReference>
<dbReference type="GO" id="GO:0019722">
    <property type="term" value="P:calcium-mediated signaling"/>
    <property type="evidence" value="ECO:0007669"/>
    <property type="project" value="InterPro"/>
</dbReference>
<accession>A0A564Z0B0</accession>
<gene>
    <name evidence="3" type="ORF">WMSIL1_LOCUS10824</name>
</gene>
<comment type="similarity">
    <text evidence="1">Belongs to the RCAN family.</text>
</comment>
<dbReference type="GO" id="GO:0003676">
    <property type="term" value="F:nucleic acid binding"/>
    <property type="evidence" value="ECO:0007669"/>
    <property type="project" value="InterPro"/>
</dbReference>
<dbReference type="CDD" id="cd12434">
    <property type="entry name" value="RRM_RCAN_like"/>
    <property type="match status" value="1"/>
</dbReference>
<dbReference type="GO" id="GO:0005634">
    <property type="term" value="C:nucleus"/>
    <property type="evidence" value="ECO:0007669"/>
    <property type="project" value="TreeGrafter"/>
</dbReference>
<dbReference type="EMBL" id="CABIJS010000477">
    <property type="protein sequence ID" value="VUZ52284.1"/>
    <property type="molecule type" value="Genomic_DNA"/>
</dbReference>